<dbReference type="GO" id="GO:0003677">
    <property type="term" value="F:DNA binding"/>
    <property type="evidence" value="ECO:0007669"/>
    <property type="project" value="InterPro"/>
</dbReference>
<feature type="domain" description="RNA polymerase sigma-70 region 2" evidence="5">
    <location>
        <begin position="50"/>
        <end position="117"/>
    </location>
</feature>
<dbReference type="Pfam" id="PF08281">
    <property type="entry name" value="Sigma70_r4_2"/>
    <property type="match status" value="1"/>
</dbReference>
<evidence type="ECO:0000259" key="5">
    <source>
        <dbReference type="Pfam" id="PF04542"/>
    </source>
</evidence>
<dbReference type="Pfam" id="PF04542">
    <property type="entry name" value="Sigma70_r2"/>
    <property type="match status" value="1"/>
</dbReference>
<evidence type="ECO:0000256" key="1">
    <source>
        <dbReference type="ARBA" id="ARBA00010641"/>
    </source>
</evidence>
<organism evidence="7 8">
    <name type="scientific">Steroidobacter agaridevorans</name>
    <dbReference type="NCBI Taxonomy" id="2695856"/>
    <lineage>
        <taxon>Bacteria</taxon>
        <taxon>Pseudomonadati</taxon>
        <taxon>Pseudomonadota</taxon>
        <taxon>Gammaproteobacteria</taxon>
        <taxon>Steroidobacterales</taxon>
        <taxon>Steroidobacteraceae</taxon>
        <taxon>Steroidobacter</taxon>
    </lineage>
</organism>
<name>A0A829YHM9_9GAMM</name>
<dbReference type="InterPro" id="IPR013325">
    <property type="entry name" value="RNA_pol_sigma_r2"/>
</dbReference>
<evidence type="ECO:0000259" key="6">
    <source>
        <dbReference type="Pfam" id="PF08281"/>
    </source>
</evidence>
<dbReference type="InterPro" id="IPR039425">
    <property type="entry name" value="RNA_pol_sigma-70-like"/>
</dbReference>
<dbReference type="PANTHER" id="PTHR43133:SF63">
    <property type="entry name" value="RNA POLYMERASE SIGMA FACTOR FECI-RELATED"/>
    <property type="match status" value="1"/>
</dbReference>
<evidence type="ECO:0000313" key="7">
    <source>
        <dbReference type="EMBL" id="GFE82318.1"/>
    </source>
</evidence>
<feature type="domain" description="RNA polymerase sigma factor 70 region 4 type 2" evidence="6">
    <location>
        <begin position="151"/>
        <end position="197"/>
    </location>
</feature>
<dbReference type="InterPro" id="IPR036388">
    <property type="entry name" value="WH-like_DNA-bd_sf"/>
</dbReference>
<evidence type="ECO:0000313" key="8">
    <source>
        <dbReference type="Proteomes" id="UP000445000"/>
    </source>
</evidence>
<dbReference type="InterPro" id="IPR007627">
    <property type="entry name" value="RNA_pol_sigma70_r2"/>
</dbReference>
<dbReference type="Gene3D" id="1.10.10.10">
    <property type="entry name" value="Winged helix-like DNA-binding domain superfamily/Winged helix DNA-binding domain"/>
    <property type="match status" value="1"/>
</dbReference>
<dbReference type="EMBL" id="BLJN01000004">
    <property type="protein sequence ID" value="GFE82318.1"/>
    <property type="molecule type" value="Genomic_DNA"/>
</dbReference>
<dbReference type="SUPFAM" id="SSF88659">
    <property type="entry name" value="Sigma3 and sigma4 domains of RNA polymerase sigma factors"/>
    <property type="match status" value="1"/>
</dbReference>
<dbReference type="InterPro" id="IPR013324">
    <property type="entry name" value="RNA_pol_sigma_r3/r4-like"/>
</dbReference>
<dbReference type="RefSeq" id="WP_161813972.1">
    <property type="nucleotide sequence ID" value="NZ_BLJN01000004.1"/>
</dbReference>
<protein>
    <submittedName>
        <fullName evidence="7">Uncharacterized protein</fullName>
    </submittedName>
</protein>
<dbReference type="InterPro" id="IPR014284">
    <property type="entry name" value="RNA_pol_sigma-70_dom"/>
</dbReference>
<dbReference type="Gene3D" id="1.10.1740.10">
    <property type="match status" value="1"/>
</dbReference>
<keyword evidence="3" id="KW-0731">Sigma factor</keyword>
<evidence type="ECO:0000256" key="2">
    <source>
        <dbReference type="ARBA" id="ARBA00023015"/>
    </source>
</evidence>
<proteinExistence type="inferred from homology"/>
<dbReference type="GO" id="GO:0016987">
    <property type="term" value="F:sigma factor activity"/>
    <property type="evidence" value="ECO:0007669"/>
    <property type="project" value="UniProtKB-KW"/>
</dbReference>
<dbReference type="AlphaFoldDB" id="A0A829YHM9"/>
<keyword evidence="4" id="KW-0804">Transcription</keyword>
<dbReference type="Proteomes" id="UP000445000">
    <property type="component" value="Unassembled WGS sequence"/>
</dbReference>
<reference evidence="8" key="1">
    <citation type="submission" date="2020-01" db="EMBL/GenBank/DDBJ databases">
        <title>'Steroidobacter agaridevorans' sp. nov., agar-degrading bacteria isolated from rhizosphere soils.</title>
        <authorList>
            <person name="Ikenaga M."/>
            <person name="Kataoka M."/>
            <person name="Murouchi A."/>
            <person name="Katsuragi S."/>
            <person name="Sakai M."/>
        </authorList>
    </citation>
    <scope>NUCLEOTIDE SEQUENCE [LARGE SCALE GENOMIC DNA]</scope>
    <source>
        <strain evidence="8">YU21-B</strain>
    </source>
</reference>
<dbReference type="PANTHER" id="PTHR43133">
    <property type="entry name" value="RNA POLYMERASE ECF-TYPE SIGMA FACTO"/>
    <property type="match status" value="1"/>
</dbReference>
<dbReference type="GO" id="GO:0006352">
    <property type="term" value="P:DNA-templated transcription initiation"/>
    <property type="evidence" value="ECO:0007669"/>
    <property type="project" value="InterPro"/>
</dbReference>
<comment type="caution">
    <text evidence="7">The sequence shown here is derived from an EMBL/GenBank/DDBJ whole genome shotgun (WGS) entry which is preliminary data.</text>
</comment>
<dbReference type="SUPFAM" id="SSF88946">
    <property type="entry name" value="Sigma2 domain of RNA polymerase sigma factors"/>
    <property type="match status" value="1"/>
</dbReference>
<gene>
    <name evidence="7" type="ORF">GCM10011487_43180</name>
</gene>
<evidence type="ECO:0000256" key="4">
    <source>
        <dbReference type="ARBA" id="ARBA00023163"/>
    </source>
</evidence>
<dbReference type="InterPro" id="IPR013249">
    <property type="entry name" value="RNA_pol_sigma70_r4_t2"/>
</dbReference>
<keyword evidence="8" id="KW-1185">Reference proteome</keyword>
<comment type="similarity">
    <text evidence="1">Belongs to the sigma-70 factor family. ECF subfamily.</text>
</comment>
<sequence length="210" mass="24202">MSFAKVKLQLVRAIKPQANEPGGAPIAGPEADAEAAAMTDAERAALVERLFSHHRTALLQYLTRLLSNSDDAEEVLQETYIRLLRVEHLDHLDDQVRRFLFKIATNLARDRFRQRKSRSYATHIPYELVDLVGEQESPDEIIDWDHGMQVVKQVLLDLPPRHRQVFLLHVTQNMSYRTISRHLGVSTKTVERDIAMVLELCQSRLRTTER</sequence>
<accession>A0A829YHM9</accession>
<keyword evidence="2" id="KW-0805">Transcription regulation</keyword>
<dbReference type="NCBIfam" id="TIGR02937">
    <property type="entry name" value="sigma70-ECF"/>
    <property type="match status" value="1"/>
</dbReference>
<evidence type="ECO:0000256" key="3">
    <source>
        <dbReference type="ARBA" id="ARBA00023082"/>
    </source>
</evidence>